<organism evidence="2 3">
    <name type="scientific">Aliidiomarina sanyensis</name>
    <dbReference type="NCBI Taxonomy" id="1249555"/>
    <lineage>
        <taxon>Bacteria</taxon>
        <taxon>Pseudomonadati</taxon>
        <taxon>Pseudomonadota</taxon>
        <taxon>Gammaproteobacteria</taxon>
        <taxon>Alteromonadales</taxon>
        <taxon>Idiomarinaceae</taxon>
        <taxon>Aliidiomarina</taxon>
    </lineage>
</organism>
<dbReference type="EMBL" id="PIPM01000023">
    <property type="protein sequence ID" value="RUO27452.1"/>
    <property type="molecule type" value="Genomic_DNA"/>
</dbReference>
<dbReference type="PROSITE" id="PS51819">
    <property type="entry name" value="VOC"/>
    <property type="match status" value="1"/>
</dbReference>
<dbReference type="Gene3D" id="3.10.180.10">
    <property type="entry name" value="2,3-Dihydroxybiphenyl 1,2-Dioxygenase, domain 1"/>
    <property type="match status" value="1"/>
</dbReference>
<dbReference type="PANTHER" id="PTHR36503:SF1">
    <property type="entry name" value="BLR2520 PROTEIN"/>
    <property type="match status" value="1"/>
</dbReference>
<proteinExistence type="predicted"/>
<dbReference type="Pfam" id="PF00903">
    <property type="entry name" value="Glyoxalase"/>
    <property type="match status" value="1"/>
</dbReference>
<keyword evidence="3" id="KW-1185">Reference proteome</keyword>
<name>A0A432WAX0_9GAMM</name>
<dbReference type="Proteomes" id="UP000288405">
    <property type="component" value="Unassembled WGS sequence"/>
</dbReference>
<comment type="caution">
    <text evidence="2">The sequence shown here is derived from an EMBL/GenBank/DDBJ whole genome shotgun (WGS) entry which is preliminary data.</text>
</comment>
<evidence type="ECO:0000313" key="3">
    <source>
        <dbReference type="Proteomes" id="UP000288405"/>
    </source>
</evidence>
<dbReference type="PANTHER" id="PTHR36503">
    <property type="entry name" value="BLR2520 PROTEIN"/>
    <property type="match status" value="1"/>
</dbReference>
<dbReference type="InterPro" id="IPR004360">
    <property type="entry name" value="Glyas_Fos-R_dOase_dom"/>
</dbReference>
<feature type="domain" description="VOC" evidence="1">
    <location>
        <begin position="4"/>
        <end position="133"/>
    </location>
</feature>
<dbReference type="AlphaFoldDB" id="A0A432WAX0"/>
<gene>
    <name evidence="2" type="ORF">CWE11_11720</name>
</gene>
<reference evidence="2 3" key="1">
    <citation type="journal article" date="2011" name="Front. Microbiol.">
        <title>Genomic signatures of strain selection and enhancement in Bacillus atrophaeus var. globigii, a historical biowarfare simulant.</title>
        <authorList>
            <person name="Gibbons H.S."/>
            <person name="Broomall S.M."/>
            <person name="McNew L.A."/>
            <person name="Daligault H."/>
            <person name="Chapman C."/>
            <person name="Bruce D."/>
            <person name="Karavis M."/>
            <person name="Krepps M."/>
            <person name="McGregor P.A."/>
            <person name="Hong C."/>
            <person name="Park K.H."/>
            <person name="Akmal A."/>
            <person name="Feldman A."/>
            <person name="Lin J.S."/>
            <person name="Chang W.E."/>
            <person name="Higgs B.W."/>
            <person name="Demirev P."/>
            <person name="Lindquist J."/>
            <person name="Liem A."/>
            <person name="Fochler E."/>
            <person name="Read T.D."/>
            <person name="Tapia R."/>
            <person name="Johnson S."/>
            <person name="Bishop-Lilly K.A."/>
            <person name="Detter C."/>
            <person name="Han C."/>
            <person name="Sozhamannan S."/>
            <person name="Rosenzweig C.N."/>
            <person name="Skowronski E.W."/>
        </authorList>
    </citation>
    <scope>NUCLEOTIDE SEQUENCE [LARGE SCALE GENOMIC DNA]</scope>
    <source>
        <strain evidence="2 3">GYP-17</strain>
    </source>
</reference>
<accession>A0A432WAX0</accession>
<evidence type="ECO:0000259" key="1">
    <source>
        <dbReference type="PROSITE" id="PS51819"/>
    </source>
</evidence>
<dbReference type="OrthoDB" id="4265398at2"/>
<dbReference type="InterPro" id="IPR037523">
    <property type="entry name" value="VOC_core"/>
</dbReference>
<protein>
    <submittedName>
        <fullName evidence="2">Glyoxalase</fullName>
    </submittedName>
</protein>
<evidence type="ECO:0000313" key="2">
    <source>
        <dbReference type="EMBL" id="RUO27452.1"/>
    </source>
</evidence>
<dbReference type="InterPro" id="IPR029068">
    <property type="entry name" value="Glyas_Bleomycin-R_OHBP_Dase"/>
</dbReference>
<dbReference type="SUPFAM" id="SSF54593">
    <property type="entry name" value="Glyoxalase/Bleomycin resistance protein/Dihydroxybiphenyl dioxygenase"/>
    <property type="match status" value="1"/>
</dbReference>
<sequence>MGNQVSFITLGVDDLERAVTFYRDILGFETRGIVGADKPNGAVAFFKMQAGLRLALWPRASIAIEHGLPLGVPDPAGMMLAHNVGTAEQVDEIFEHLRSHQITILREPAPFSWGGYGGVFADPDGHLWEVVWNPHLSEL</sequence>